<keyword evidence="3" id="KW-0119">Carbohydrate metabolism</keyword>
<keyword evidence="3" id="KW-0326">Glycosidase</keyword>
<accession>A0A2A4G365</accession>
<evidence type="ECO:0000256" key="3">
    <source>
        <dbReference type="RuleBase" id="RU361134"/>
    </source>
</evidence>
<dbReference type="Pfam" id="PF00128">
    <property type="entry name" value="Alpha-amylase"/>
    <property type="match status" value="1"/>
</dbReference>
<dbReference type="EC" id="3.2.1.1" evidence="3"/>
<dbReference type="RefSeq" id="WP_097443795.1">
    <property type="nucleotide sequence ID" value="NZ_NBWU01000009.1"/>
</dbReference>
<evidence type="ECO:0000313" key="5">
    <source>
        <dbReference type="EMBL" id="PCE62424.1"/>
    </source>
</evidence>
<dbReference type="AlphaFoldDB" id="A0A2A4G365"/>
<evidence type="ECO:0000256" key="2">
    <source>
        <dbReference type="RuleBase" id="RU003615"/>
    </source>
</evidence>
<dbReference type="GO" id="GO:0005975">
    <property type="term" value="P:carbohydrate metabolic process"/>
    <property type="evidence" value="ECO:0007669"/>
    <property type="project" value="InterPro"/>
</dbReference>
<dbReference type="GO" id="GO:0043169">
    <property type="term" value="F:cation binding"/>
    <property type="evidence" value="ECO:0007669"/>
    <property type="project" value="InterPro"/>
</dbReference>
<reference evidence="5 6" key="1">
    <citation type="submission" date="2017-04" db="EMBL/GenBank/DDBJ databases">
        <title>A new member of the family Flavobacteriaceae isolated from ascidians.</title>
        <authorList>
            <person name="Chen L."/>
        </authorList>
    </citation>
    <scope>NUCLEOTIDE SEQUENCE [LARGE SCALE GENOMIC DNA]</scope>
    <source>
        <strain evidence="5 6">HQA918</strain>
    </source>
</reference>
<dbReference type="SUPFAM" id="SSF51445">
    <property type="entry name" value="(Trans)glycosidases"/>
    <property type="match status" value="1"/>
</dbReference>
<dbReference type="GO" id="GO:0016829">
    <property type="term" value="F:lyase activity"/>
    <property type="evidence" value="ECO:0007669"/>
    <property type="project" value="UniProtKB-KW"/>
</dbReference>
<dbReference type="SMART" id="SM00642">
    <property type="entry name" value="Aamy"/>
    <property type="match status" value="1"/>
</dbReference>
<evidence type="ECO:0000256" key="1">
    <source>
        <dbReference type="ARBA" id="ARBA00008061"/>
    </source>
</evidence>
<dbReference type="OrthoDB" id="9805159at2"/>
<feature type="domain" description="Glycosyl hydrolase family 13 catalytic" evidence="4">
    <location>
        <begin position="61"/>
        <end position="481"/>
    </location>
</feature>
<dbReference type="PRINTS" id="PR00110">
    <property type="entry name" value="ALPHAAMYLASE"/>
</dbReference>
<dbReference type="InterPro" id="IPR006047">
    <property type="entry name" value="GH13_cat_dom"/>
</dbReference>
<dbReference type="Proteomes" id="UP000219559">
    <property type="component" value="Unassembled WGS sequence"/>
</dbReference>
<proteinExistence type="inferred from homology"/>
<evidence type="ECO:0000313" key="6">
    <source>
        <dbReference type="Proteomes" id="UP000219559"/>
    </source>
</evidence>
<keyword evidence="5" id="KW-0456">Lyase</keyword>
<dbReference type="InterPro" id="IPR017853">
    <property type="entry name" value="GH"/>
</dbReference>
<comment type="catalytic activity">
    <reaction evidence="3">
        <text>Endohydrolysis of (1-&gt;4)-alpha-D-glucosidic linkages in polysaccharides containing three or more (1-&gt;4)-alpha-linked D-glucose units.</text>
        <dbReference type="EC" id="3.2.1.1"/>
    </reaction>
</comment>
<dbReference type="PANTHER" id="PTHR10357:SF209">
    <property type="entry name" value="PERIPLASMIC ALPHA-AMYLASE"/>
    <property type="match status" value="1"/>
</dbReference>
<organism evidence="5 6">
    <name type="scientific">Sediminicola luteus</name>
    <dbReference type="NCBI Taxonomy" id="319238"/>
    <lineage>
        <taxon>Bacteria</taxon>
        <taxon>Pseudomonadati</taxon>
        <taxon>Bacteroidota</taxon>
        <taxon>Flavobacteriia</taxon>
        <taxon>Flavobacteriales</taxon>
        <taxon>Flavobacteriaceae</taxon>
        <taxon>Sediminicola</taxon>
    </lineage>
</organism>
<evidence type="ECO:0000259" key="4">
    <source>
        <dbReference type="SMART" id="SM00642"/>
    </source>
</evidence>
<dbReference type="InterPro" id="IPR006046">
    <property type="entry name" value="Alpha_amylase"/>
</dbReference>
<name>A0A2A4G365_9FLAO</name>
<dbReference type="GO" id="GO:0004556">
    <property type="term" value="F:alpha-amylase activity"/>
    <property type="evidence" value="ECO:0007669"/>
    <property type="project" value="UniProtKB-UniRule"/>
</dbReference>
<comment type="caution">
    <text evidence="5">The sequence shown here is derived from an EMBL/GenBank/DDBJ whole genome shotgun (WGS) entry which is preliminary data.</text>
</comment>
<sequence length="571" mass="65019">MKKLLYLLPVFLGLIFCGRFDKKQHTAPGKDSTSKEVAQTVRKKLPEAQSPFYWENANIYFLLTDRFKNGKYNNDLNFGRTQETAPMRGFHGGDLAGITQKIEEGYFDKLGVGAIWFTPILEQVHGIVDEGSGPTYGYHGYWTKDWTAIDPNFGTYEDLKTMVDTAHDHGIRVIMDVVLNHTGPVTEKDPVWPEDWVRTGPQCTYDNYKNTTACTLVANLPDVYTESDTAVELPDAILAKWKEEGRLAKELDELERFFERTGYSRAPRFYIIKWLTDYVHEFGIDGFRVDTAKHVDEQCWAELKQEASYAFETWKKKHPEKALDHTPFFMLGEVYGYNINNGRLYDFGDQKVDYFNYGFSSLLNFGLKYDTEKGYESVFKTYDKLLHGKLKGKSVVNYLTSHDDGEPFDLEREQPKKTAEMLLLAPGISQIYYGDETARPLLIEGTIGDATLRGPMNWGAIDSSATTQAILEHWRKLGQFKRDHPAVGMGRHKRLSKKPYVFGRSLVRNNLKDKVAVGLNLPIGQKRIRVKGFFGNGTKLCDAYSGSSLVVENGYVALNSPYDTALLELED</sequence>
<dbReference type="Gene3D" id="3.20.20.80">
    <property type="entry name" value="Glycosidases"/>
    <property type="match status" value="1"/>
</dbReference>
<keyword evidence="3" id="KW-0378">Hydrolase</keyword>
<dbReference type="EMBL" id="NBWU01000009">
    <property type="protein sequence ID" value="PCE62424.1"/>
    <property type="molecule type" value="Genomic_DNA"/>
</dbReference>
<comment type="similarity">
    <text evidence="1 2">Belongs to the glycosyl hydrolase 13 family.</text>
</comment>
<keyword evidence="6" id="KW-1185">Reference proteome</keyword>
<protein>
    <recommendedName>
        <fullName evidence="3">Alpha-amylase</fullName>
        <ecNumber evidence="3">3.2.1.1</ecNumber>
    </recommendedName>
</protein>
<gene>
    <name evidence="5" type="ORF">B7P33_18905</name>
</gene>
<dbReference type="PANTHER" id="PTHR10357">
    <property type="entry name" value="ALPHA-AMYLASE FAMILY MEMBER"/>
    <property type="match status" value="1"/>
</dbReference>